<dbReference type="Gene3D" id="3.40.190.10">
    <property type="entry name" value="Periplasmic binding protein-like II"/>
    <property type="match status" value="2"/>
</dbReference>
<proteinExistence type="predicted"/>
<keyword evidence="4" id="KW-1185">Reference proteome</keyword>
<feature type="domain" description="SsuA/THI5-like" evidence="2">
    <location>
        <begin position="69"/>
        <end position="261"/>
    </location>
</feature>
<dbReference type="PANTHER" id="PTHR30024:SF21">
    <property type="entry name" value="ABC TRANSPORTER SUBSTRATE-BINDING PROTEIN"/>
    <property type="match status" value="1"/>
</dbReference>
<accession>A0A383RM09</accession>
<dbReference type="PANTHER" id="PTHR30024">
    <property type="entry name" value="ALIPHATIC SULFONATES-BINDING PROTEIN-RELATED"/>
    <property type="match status" value="1"/>
</dbReference>
<dbReference type="InterPro" id="IPR015168">
    <property type="entry name" value="SsuA/THI5"/>
</dbReference>
<dbReference type="EMBL" id="UNOZ01000002">
    <property type="protein sequence ID" value="SYX88120.1"/>
    <property type="molecule type" value="Genomic_DNA"/>
</dbReference>
<evidence type="ECO:0000259" key="2">
    <source>
        <dbReference type="Pfam" id="PF09084"/>
    </source>
</evidence>
<keyword evidence="1" id="KW-0732">Signal</keyword>
<evidence type="ECO:0000256" key="1">
    <source>
        <dbReference type="SAM" id="SignalP"/>
    </source>
</evidence>
<dbReference type="SUPFAM" id="SSF53850">
    <property type="entry name" value="Periplasmic binding protein-like II"/>
    <property type="match status" value="1"/>
</dbReference>
<dbReference type="AlphaFoldDB" id="A0A383RM09"/>
<sequence>MTSPLRHLLSRFAPTVLAGVFSAFALTAQAAEVDTIRIAVPDLSAGSKPSAGGVVDVLRSQQLLENEFAKDGITIDWRFFKGAGPVINEALANGQADFAYLGDLAAIIGKANGLDTRVLSAGVRGVKSYLGVVPGSGIHSLQDLKGKRVAVFRGTANQLSFASALASQGLSERDLKVINLDFNAANAAIAAKQIDATWGLSNLLSLRERGLVELPVNSRDLKGAGSTQAVLLGTGAFIRQHPELTARLVKAQEKATQWLRDENNREAYVDLVANTANYPRVILEGDLANENLAHYFDPRLDAEFVGLLQQGVDLAAKERLIRRGFQVSEWIEPRFLDAALQHDQAVQAAR</sequence>
<dbReference type="RefSeq" id="WP_119137323.1">
    <property type="nucleotide sequence ID" value="NZ_CBCSFL010000002.1"/>
</dbReference>
<organism evidence="3 4">
    <name type="scientific">Pseudomonas reidholzensis</name>
    <dbReference type="NCBI Taxonomy" id="1785162"/>
    <lineage>
        <taxon>Bacteria</taxon>
        <taxon>Pseudomonadati</taxon>
        <taxon>Pseudomonadota</taxon>
        <taxon>Gammaproteobacteria</taxon>
        <taxon>Pseudomonadales</taxon>
        <taxon>Pseudomonadaceae</taxon>
        <taxon>Pseudomonas</taxon>
    </lineage>
</organism>
<dbReference type="OrthoDB" id="9780180at2"/>
<protein>
    <submittedName>
        <fullName evidence="3">Putative aliphatic sulfonates-binding protein</fullName>
    </submittedName>
</protein>
<evidence type="ECO:0000313" key="3">
    <source>
        <dbReference type="EMBL" id="SYX88120.1"/>
    </source>
</evidence>
<gene>
    <name evidence="3" type="primary">ssuA1</name>
    <name evidence="3" type="ORF">CCOS865_00342</name>
</gene>
<name>A0A383RM09_9PSED</name>
<dbReference type="Pfam" id="PF09084">
    <property type="entry name" value="NMT1"/>
    <property type="match status" value="1"/>
</dbReference>
<feature type="chain" id="PRO_5016665170" evidence="1">
    <location>
        <begin position="31"/>
        <end position="350"/>
    </location>
</feature>
<reference evidence="4" key="1">
    <citation type="submission" date="2018-08" db="EMBL/GenBank/DDBJ databases">
        <authorList>
            <person name="Blom J."/>
        </authorList>
    </citation>
    <scope>NUCLEOTIDE SEQUENCE [LARGE SCALE GENOMIC DNA]</scope>
    <source>
        <strain evidence="4">CCOS 865</strain>
    </source>
</reference>
<feature type="signal peptide" evidence="1">
    <location>
        <begin position="1"/>
        <end position="30"/>
    </location>
</feature>
<evidence type="ECO:0000313" key="4">
    <source>
        <dbReference type="Proteomes" id="UP000263595"/>
    </source>
</evidence>
<dbReference type="Proteomes" id="UP000263595">
    <property type="component" value="Unassembled WGS sequence"/>
</dbReference>